<keyword evidence="3 6" id="KW-0812">Transmembrane</keyword>
<evidence type="ECO:0000256" key="1">
    <source>
        <dbReference type="ARBA" id="ARBA00004651"/>
    </source>
</evidence>
<dbReference type="EMBL" id="CP036298">
    <property type="protein sequence ID" value="QDV23003.1"/>
    <property type="molecule type" value="Genomic_DNA"/>
</dbReference>
<comment type="subcellular location">
    <subcellularLocation>
        <location evidence="1">Cell membrane</location>
        <topology evidence="1">Multi-pass membrane protein</topology>
    </subcellularLocation>
</comment>
<protein>
    <recommendedName>
        <fullName evidence="7">Cardiolipin synthase N-terminal domain-containing protein</fullName>
    </recommendedName>
</protein>
<keyword evidence="2" id="KW-1003">Cell membrane</keyword>
<dbReference type="Pfam" id="PF13396">
    <property type="entry name" value="PLDc_N"/>
    <property type="match status" value="1"/>
</dbReference>
<feature type="transmembrane region" description="Helical" evidence="6">
    <location>
        <begin position="43"/>
        <end position="61"/>
    </location>
</feature>
<evidence type="ECO:0000313" key="9">
    <source>
        <dbReference type="Proteomes" id="UP000318017"/>
    </source>
</evidence>
<evidence type="ECO:0000256" key="3">
    <source>
        <dbReference type="ARBA" id="ARBA00022692"/>
    </source>
</evidence>
<proteinExistence type="predicted"/>
<dbReference type="RefSeq" id="WP_145075439.1">
    <property type="nucleotide sequence ID" value="NZ_CP036298.1"/>
</dbReference>
<evidence type="ECO:0000256" key="6">
    <source>
        <dbReference type="SAM" id="Phobius"/>
    </source>
</evidence>
<dbReference type="KEGG" id="ahel:Q31a_12960"/>
<evidence type="ECO:0000313" key="8">
    <source>
        <dbReference type="EMBL" id="QDV23003.1"/>
    </source>
</evidence>
<keyword evidence="5 6" id="KW-0472">Membrane</keyword>
<feature type="transmembrane region" description="Helical" evidence="6">
    <location>
        <begin position="12"/>
        <end position="31"/>
    </location>
</feature>
<keyword evidence="4 6" id="KW-1133">Transmembrane helix</keyword>
<gene>
    <name evidence="8" type="ORF">Q31a_12960</name>
</gene>
<dbReference type="GO" id="GO:0005886">
    <property type="term" value="C:plasma membrane"/>
    <property type="evidence" value="ECO:0007669"/>
    <property type="project" value="UniProtKB-SubCell"/>
</dbReference>
<dbReference type="InterPro" id="IPR027379">
    <property type="entry name" value="CLS_N"/>
</dbReference>
<evidence type="ECO:0000256" key="2">
    <source>
        <dbReference type="ARBA" id="ARBA00022475"/>
    </source>
</evidence>
<evidence type="ECO:0000256" key="4">
    <source>
        <dbReference type="ARBA" id="ARBA00022989"/>
    </source>
</evidence>
<dbReference type="AlphaFoldDB" id="A0A518G330"/>
<keyword evidence="9" id="KW-1185">Reference proteome</keyword>
<organism evidence="8 9">
    <name type="scientific">Aureliella helgolandensis</name>
    <dbReference type="NCBI Taxonomy" id="2527968"/>
    <lineage>
        <taxon>Bacteria</taxon>
        <taxon>Pseudomonadati</taxon>
        <taxon>Planctomycetota</taxon>
        <taxon>Planctomycetia</taxon>
        <taxon>Pirellulales</taxon>
        <taxon>Pirellulaceae</taxon>
        <taxon>Aureliella</taxon>
    </lineage>
</organism>
<reference evidence="8 9" key="1">
    <citation type="submission" date="2019-02" db="EMBL/GenBank/DDBJ databases">
        <title>Deep-cultivation of Planctomycetes and their phenomic and genomic characterization uncovers novel biology.</title>
        <authorList>
            <person name="Wiegand S."/>
            <person name="Jogler M."/>
            <person name="Boedeker C."/>
            <person name="Pinto D."/>
            <person name="Vollmers J."/>
            <person name="Rivas-Marin E."/>
            <person name="Kohn T."/>
            <person name="Peeters S.H."/>
            <person name="Heuer A."/>
            <person name="Rast P."/>
            <person name="Oberbeckmann S."/>
            <person name="Bunk B."/>
            <person name="Jeske O."/>
            <person name="Meyerdierks A."/>
            <person name="Storesund J.E."/>
            <person name="Kallscheuer N."/>
            <person name="Luecker S."/>
            <person name="Lage O.M."/>
            <person name="Pohl T."/>
            <person name="Merkel B.J."/>
            <person name="Hornburger P."/>
            <person name="Mueller R.-W."/>
            <person name="Bruemmer F."/>
            <person name="Labrenz M."/>
            <person name="Spormann A.M."/>
            <person name="Op den Camp H."/>
            <person name="Overmann J."/>
            <person name="Amann R."/>
            <person name="Jetten M.S.M."/>
            <person name="Mascher T."/>
            <person name="Medema M.H."/>
            <person name="Devos D.P."/>
            <person name="Kaster A.-K."/>
            <person name="Ovreas L."/>
            <person name="Rohde M."/>
            <person name="Galperin M.Y."/>
            <person name="Jogler C."/>
        </authorList>
    </citation>
    <scope>NUCLEOTIDE SEQUENCE [LARGE SCALE GENOMIC DNA]</scope>
    <source>
        <strain evidence="8 9">Q31a</strain>
    </source>
</reference>
<name>A0A518G330_9BACT</name>
<evidence type="ECO:0000259" key="7">
    <source>
        <dbReference type="Pfam" id="PF13396"/>
    </source>
</evidence>
<evidence type="ECO:0000256" key="5">
    <source>
        <dbReference type="ARBA" id="ARBA00023136"/>
    </source>
</evidence>
<dbReference type="Proteomes" id="UP000318017">
    <property type="component" value="Chromosome"/>
</dbReference>
<accession>A0A518G330</accession>
<sequence>MELYALVVEPGVGLLGLLLLILDIVAVVGVIRGGGSLAHKFLWILLIFLLPILGMILYFVYGNRQ</sequence>
<feature type="domain" description="Cardiolipin synthase N-terminal" evidence="7">
    <location>
        <begin position="21"/>
        <end position="62"/>
    </location>
</feature>